<reference evidence="4" key="1">
    <citation type="journal article" date="2024" name="IScience">
        <title>Strigolactones Initiate the Formation of Haustorium-like Structures in Castilleja.</title>
        <authorList>
            <person name="Buerger M."/>
            <person name="Peterson D."/>
            <person name="Chory J."/>
        </authorList>
    </citation>
    <scope>NUCLEOTIDE SEQUENCE [LARGE SCALE GENOMIC DNA]</scope>
</reference>
<dbReference type="Proteomes" id="UP001632038">
    <property type="component" value="Unassembled WGS sequence"/>
</dbReference>
<dbReference type="EMBL" id="JAVIJP010000070">
    <property type="protein sequence ID" value="KAL3618885.1"/>
    <property type="molecule type" value="Genomic_DNA"/>
</dbReference>
<dbReference type="InterPro" id="IPR039610">
    <property type="entry name" value="VQ29"/>
</dbReference>
<accession>A0ABD3BN45</accession>
<comment type="caution">
    <text evidence="3">The sequence shown here is derived from an EMBL/GenBank/DDBJ whole genome shotgun (WGS) entry which is preliminary data.</text>
</comment>
<dbReference type="AlphaFoldDB" id="A0ABD3BN45"/>
<evidence type="ECO:0000313" key="3">
    <source>
        <dbReference type="EMBL" id="KAL3618885.1"/>
    </source>
</evidence>
<proteinExistence type="predicted"/>
<evidence type="ECO:0000259" key="2">
    <source>
        <dbReference type="Pfam" id="PF05678"/>
    </source>
</evidence>
<sequence length="137" mass="14889">MESYHSYTNNNNFDWLSSSSSSFQYQHAQEKNVRQPAKSKITKKPMNAPLPPTRGPKIYKVDPVDFRDVVQKLTGSAEFQMTRLQEVAPPLLSLAPPQPGKAAGAGYGAISSPLGFSLSPSSLAWCSSFISSPRAQG</sequence>
<organism evidence="3 4">
    <name type="scientific">Castilleja foliolosa</name>
    <dbReference type="NCBI Taxonomy" id="1961234"/>
    <lineage>
        <taxon>Eukaryota</taxon>
        <taxon>Viridiplantae</taxon>
        <taxon>Streptophyta</taxon>
        <taxon>Embryophyta</taxon>
        <taxon>Tracheophyta</taxon>
        <taxon>Spermatophyta</taxon>
        <taxon>Magnoliopsida</taxon>
        <taxon>eudicotyledons</taxon>
        <taxon>Gunneridae</taxon>
        <taxon>Pentapetalae</taxon>
        <taxon>asterids</taxon>
        <taxon>lamiids</taxon>
        <taxon>Lamiales</taxon>
        <taxon>Orobanchaceae</taxon>
        <taxon>Pedicularideae</taxon>
        <taxon>Castillejinae</taxon>
        <taxon>Castilleja</taxon>
    </lineage>
</organism>
<dbReference type="PANTHER" id="PTHR34794:SF1">
    <property type="entry name" value="OS10G0101800 PROTEIN"/>
    <property type="match status" value="1"/>
</dbReference>
<dbReference type="Pfam" id="PF05678">
    <property type="entry name" value="VQ"/>
    <property type="match status" value="1"/>
</dbReference>
<feature type="domain" description="VQ" evidence="2">
    <location>
        <begin position="56"/>
        <end position="76"/>
    </location>
</feature>
<dbReference type="PANTHER" id="PTHR34794">
    <property type="entry name" value="EXPRESSED PROTEIN"/>
    <property type="match status" value="1"/>
</dbReference>
<name>A0ABD3BN45_9LAMI</name>
<protein>
    <recommendedName>
        <fullName evidence="2">VQ domain-containing protein</fullName>
    </recommendedName>
</protein>
<dbReference type="InterPro" id="IPR008889">
    <property type="entry name" value="VQ"/>
</dbReference>
<gene>
    <name evidence="3" type="ORF">CASFOL_037113</name>
</gene>
<evidence type="ECO:0000313" key="4">
    <source>
        <dbReference type="Proteomes" id="UP001632038"/>
    </source>
</evidence>
<keyword evidence="4" id="KW-1185">Reference proteome</keyword>
<evidence type="ECO:0000256" key="1">
    <source>
        <dbReference type="SAM" id="MobiDB-lite"/>
    </source>
</evidence>
<feature type="region of interest" description="Disordered" evidence="1">
    <location>
        <begin position="25"/>
        <end position="59"/>
    </location>
</feature>